<dbReference type="InterPro" id="IPR011033">
    <property type="entry name" value="PRC_barrel-like_sf"/>
</dbReference>
<evidence type="ECO:0000259" key="3">
    <source>
        <dbReference type="Pfam" id="PF05239"/>
    </source>
</evidence>
<evidence type="ECO:0000256" key="1">
    <source>
        <dbReference type="SAM" id="MobiDB-lite"/>
    </source>
</evidence>
<dbReference type="Proteomes" id="UP000748752">
    <property type="component" value="Unassembled WGS sequence"/>
</dbReference>
<feature type="region of interest" description="Disordered" evidence="1">
    <location>
        <begin position="44"/>
        <end position="74"/>
    </location>
</feature>
<proteinExistence type="predicted"/>
<dbReference type="SUPFAM" id="SSF47473">
    <property type="entry name" value="EF-hand"/>
    <property type="match status" value="1"/>
</dbReference>
<feature type="signal peptide" evidence="2">
    <location>
        <begin position="1"/>
        <end position="37"/>
    </location>
</feature>
<dbReference type="Pfam" id="PF05239">
    <property type="entry name" value="PRC"/>
    <property type="match status" value="1"/>
</dbReference>
<feature type="compositionally biased region" description="Low complexity" evidence="1">
    <location>
        <begin position="52"/>
        <end position="63"/>
    </location>
</feature>
<dbReference type="Gene3D" id="2.30.30.240">
    <property type="entry name" value="PRC-barrel domain"/>
    <property type="match status" value="1"/>
</dbReference>
<protein>
    <recommendedName>
        <fullName evidence="3">PRC-barrel domain-containing protein</fullName>
    </recommendedName>
</protein>
<feature type="domain" description="PRC-barrel" evidence="3">
    <location>
        <begin position="83"/>
        <end position="140"/>
    </location>
</feature>
<dbReference type="RefSeq" id="WP_200236558.1">
    <property type="nucleotide sequence ID" value="NZ_NRRV01000020.1"/>
</dbReference>
<keyword evidence="2" id="KW-0732">Signal</keyword>
<comment type="caution">
    <text evidence="4">The sequence shown here is derived from an EMBL/GenBank/DDBJ whole genome shotgun (WGS) entry which is preliminary data.</text>
</comment>
<accession>A0ABS1CGK0</accession>
<dbReference type="InterPro" id="IPR027275">
    <property type="entry name" value="PRC-brl_dom"/>
</dbReference>
<dbReference type="InterPro" id="IPR011992">
    <property type="entry name" value="EF-hand-dom_pair"/>
</dbReference>
<dbReference type="EMBL" id="NRRV01000020">
    <property type="protein sequence ID" value="MBK1631023.1"/>
    <property type="molecule type" value="Genomic_DNA"/>
</dbReference>
<gene>
    <name evidence="4" type="ORF">CKO31_09775</name>
</gene>
<reference evidence="4 5" key="1">
    <citation type="journal article" date="2020" name="Microorganisms">
        <title>Osmotic Adaptation and Compatible Solute Biosynthesis of Phototrophic Bacteria as Revealed from Genome Analyses.</title>
        <authorList>
            <person name="Imhoff J.F."/>
            <person name="Rahn T."/>
            <person name="Kunzel S."/>
            <person name="Keller A."/>
            <person name="Neulinger S.C."/>
        </authorList>
    </citation>
    <scope>NUCLEOTIDE SEQUENCE [LARGE SCALE GENOMIC DNA]</scope>
    <source>
        <strain evidence="4 5">DSM 6210</strain>
    </source>
</reference>
<feature type="chain" id="PRO_5046698650" description="PRC-barrel domain-containing protein" evidence="2">
    <location>
        <begin position="38"/>
        <end position="301"/>
    </location>
</feature>
<organism evidence="4 5">
    <name type="scientific">Thiohalocapsa halophila</name>
    <dbReference type="NCBI Taxonomy" id="69359"/>
    <lineage>
        <taxon>Bacteria</taxon>
        <taxon>Pseudomonadati</taxon>
        <taxon>Pseudomonadota</taxon>
        <taxon>Gammaproteobacteria</taxon>
        <taxon>Chromatiales</taxon>
        <taxon>Chromatiaceae</taxon>
        <taxon>Thiohalocapsa</taxon>
    </lineage>
</organism>
<dbReference type="PROSITE" id="PS51257">
    <property type="entry name" value="PROKAR_LIPOPROTEIN"/>
    <property type="match status" value="1"/>
</dbReference>
<dbReference type="SUPFAM" id="SSF50346">
    <property type="entry name" value="PRC-barrel domain"/>
    <property type="match status" value="1"/>
</dbReference>
<name>A0ABS1CGK0_9GAMM</name>
<evidence type="ECO:0000313" key="5">
    <source>
        <dbReference type="Proteomes" id="UP000748752"/>
    </source>
</evidence>
<feature type="compositionally biased region" description="Polar residues" evidence="1">
    <location>
        <begin position="279"/>
        <end position="301"/>
    </location>
</feature>
<sequence length="301" mass="32023">MTFDTTRSHVPGLTCVPTLAAAAVASACLFSGAAAMAAQSGAAQSGAGGQQGQAQQAQQQAGSDPAEQSAGADKPVTKQLLDRYKLSTWLGKSVQNAKGEELGTVEELVMDDAGRVRYVVMQSELLAERKAGDLVAVPAGHFAYPAAPEHPLIFDVTPGQMQQAPAFGAAGMPDMGHPTVSSIVVAYWLPEGAGEQRASEQTDYDIDKYEPNRDIINLSQQQGALFEKLDDNGDDLISREEAQDHERLSERFGKIDSYGNKAITRSEFAAFEIKDVVSTGDQSSQNKGNESGKQPEMSQSQ</sequence>
<keyword evidence="5" id="KW-1185">Reference proteome</keyword>
<evidence type="ECO:0000256" key="2">
    <source>
        <dbReference type="SAM" id="SignalP"/>
    </source>
</evidence>
<dbReference type="Gene3D" id="1.10.238.10">
    <property type="entry name" value="EF-hand"/>
    <property type="match status" value="1"/>
</dbReference>
<evidence type="ECO:0000313" key="4">
    <source>
        <dbReference type="EMBL" id="MBK1631023.1"/>
    </source>
</evidence>
<feature type="region of interest" description="Disordered" evidence="1">
    <location>
        <begin position="277"/>
        <end position="301"/>
    </location>
</feature>